<evidence type="ECO:0000313" key="4">
    <source>
        <dbReference type="Proteomes" id="UP000253759"/>
    </source>
</evidence>
<evidence type="ECO:0000256" key="1">
    <source>
        <dbReference type="SAM" id="Phobius"/>
    </source>
</evidence>
<gene>
    <name evidence="3" type="ORF">DVH29_14350</name>
</gene>
<comment type="caution">
    <text evidence="3">The sequence shown here is derived from an EMBL/GenBank/DDBJ whole genome shotgun (WGS) entry which is preliminary data.</text>
</comment>
<accession>A0A369W1G9</accession>
<feature type="transmembrane region" description="Helical" evidence="1">
    <location>
        <begin position="9"/>
        <end position="30"/>
    </location>
</feature>
<organism evidence="3 4">
    <name type="scientific">Pelagibacterium lacus</name>
    <dbReference type="NCBI Taxonomy" id="2282655"/>
    <lineage>
        <taxon>Bacteria</taxon>
        <taxon>Pseudomonadati</taxon>
        <taxon>Pseudomonadota</taxon>
        <taxon>Alphaproteobacteria</taxon>
        <taxon>Hyphomicrobiales</taxon>
        <taxon>Devosiaceae</taxon>
        <taxon>Pelagibacterium</taxon>
    </lineage>
</organism>
<feature type="transmembrane region" description="Helical" evidence="1">
    <location>
        <begin position="78"/>
        <end position="107"/>
    </location>
</feature>
<dbReference type="Pfam" id="PF07331">
    <property type="entry name" value="TctB"/>
    <property type="match status" value="1"/>
</dbReference>
<proteinExistence type="predicted"/>
<keyword evidence="1" id="KW-1133">Transmembrane helix</keyword>
<evidence type="ECO:0000259" key="2">
    <source>
        <dbReference type="Pfam" id="PF07331"/>
    </source>
</evidence>
<name>A0A369W1G9_9HYPH</name>
<keyword evidence="1" id="KW-0472">Membrane</keyword>
<reference evidence="4" key="1">
    <citation type="submission" date="2018-07" db="EMBL/GenBank/DDBJ databases">
        <authorList>
            <person name="Liu B.-T."/>
            <person name="Du Z."/>
        </authorList>
    </citation>
    <scope>NUCLEOTIDE SEQUENCE [LARGE SCALE GENOMIC DNA]</scope>
    <source>
        <strain evidence="4">XYN52</strain>
    </source>
</reference>
<dbReference type="EMBL" id="QQNH01000030">
    <property type="protein sequence ID" value="RDE07879.1"/>
    <property type="molecule type" value="Genomic_DNA"/>
</dbReference>
<feature type="transmembrane region" description="Helical" evidence="1">
    <location>
        <begin position="42"/>
        <end position="66"/>
    </location>
</feature>
<protein>
    <recommendedName>
        <fullName evidence="2">DUF1468 domain-containing protein</fullName>
    </recommendedName>
</protein>
<keyword evidence="1" id="KW-0812">Transmembrane</keyword>
<dbReference type="AlphaFoldDB" id="A0A369W1G9"/>
<dbReference type="InterPro" id="IPR009936">
    <property type="entry name" value="DUF1468"/>
</dbReference>
<evidence type="ECO:0000313" key="3">
    <source>
        <dbReference type="EMBL" id="RDE07879.1"/>
    </source>
</evidence>
<dbReference type="RefSeq" id="WP_114646883.1">
    <property type="nucleotide sequence ID" value="NZ_QQNH01000030.1"/>
</dbReference>
<keyword evidence="4" id="KW-1185">Reference proteome</keyword>
<feature type="domain" description="DUF1468" evidence="2">
    <location>
        <begin position="10"/>
        <end position="143"/>
    </location>
</feature>
<dbReference type="Proteomes" id="UP000253759">
    <property type="component" value="Unassembled WGS sequence"/>
</dbReference>
<sequence length="147" mass="15517">MKVLDRRSFVGGILLLATGIGFAAFSYFNYRLGTLAQMGPGMVPMGVGMVLVLVSAPIVLGSFTVSEGDRPSFDVRPALTIILSAIVFAMAISFGFLPAVALTALVASLADDTFDALKTAINVMVLTAVAVVVFVVLLRLPIPLIRW</sequence>
<feature type="transmembrane region" description="Helical" evidence="1">
    <location>
        <begin position="119"/>
        <end position="140"/>
    </location>
</feature>